<name>A0A1I4E1J6_9BACL</name>
<dbReference type="GO" id="GO:0016887">
    <property type="term" value="F:ATP hydrolysis activity"/>
    <property type="evidence" value="ECO:0007669"/>
    <property type="project" value="InterPro"/>
</dbReference>
<dbReference type="GO" id="GO:0005886">
    <property type="term" value="C:plasma membrane"/>
    <property type="evidence" value="ECO:0007669"/>
    <property type="project" value="UniProtKB-SubCell"/>
</dbReference>
<evidence type="ECO:0000259" key="10">
    <source>
        <dbReference type="PROSITE" id="PS50893"/>
    </source>
</evidence>
<dbReference type="InterPro" id="IPR011527">
    <property type="entry name" value="ABC1_TM_dom"/>
</dbReference>
<dbReference type="InterPro" id="IPR027417">
    <property type="entry name" value="P-loop_NTPase"/>
</dbReference>
<evidence type="ECO:0000313" key="13">
    <source>
        <dbReference type="Proteomes" id="UP000198915"/>
    </source>
</evidence>
<feature type="transmembrane region" description="Helical" evidence="9">
    <location>
        <begin position="140"/>
        <end position="170"/>
    </location>
</feature>
<dbReference type="InterPro" id="IPR039421">
    <property type="entry name" value="Type_1_exporter"/>
</dbReference>
<feature type="transmembrane region" description="Helical" evidence="9">
    <location>
        <begin position="55"/>
        <end position="80"/>
    </location>
</feature>
<dbReference type="InterPro" id="IPR003439">
    <property type="entry name" value="ABC_transporter-like_ATP-bd"/>
</dbReference>
<dbReference type="InterPro" id="IPR036640">
    <property type="entry name" value="ABC1_TM_sf"/>
</dbReference>
<dbReference type="PANTHER" id="PTHR43394:SF1">
    <property type="entry name" value="ATP-BINDING CASSETTE SUB-FAMILY B MEMBER 10, MITOCHONDRIAL"/>
    <property type="match status" value="1"/>
</dbReference>
<keyword evidence="8 9" id="KW-0472">Membrane</keyword>
<evidence type="ECO:0000256" key="6">
    <source>
        <dbReference type="ARBA" id="ARBA00022840"/>
    </source>
</evidence>
<sequence length="584" mass="66129">MRNWVWIWSHISKCKTLYLLAMLLWLLESVAYIATLTLQQQIIDEVIVKGHYPLFWRMLAMIAVCYVVYSLLFVFSPYLLGIVHSFFRKRLTALALDHLYHIPIPQLHKERTGRYVELFSNEIPAVARLIGEDIADAFKYIFHALIVSIVIGTASPLILAGVLVFSIIFVKMGRTFGAKQKIMAAQIQKEKTAVVICMEEGVASTREVVAFNREEWEFKRYLRIFDRYYQSVMAEGKMIVKQLLTKDPIIWGSYMTALAIGGYQVLQGELSIGFFVVIYQLTSELMIGIEKAYKFSVEVAGKMAFVDRVRNFLEDRTISDGTLPFKEPVTSLSCSQITFRYDGSNDSVLKGCNLAFPIGKKVALVGGSGSGKSTIAHLLIRFYSPDSGCILVNEKEIEQIKRRDWAKKVTLVFQEPYLFALTIRENVVMGVENVTQEQIEHVCRLMCIHDDIVNLPNGYDTTIGERGITLSGGQKQRLALARAVLRNPEILILDEATSALDRHTERLIQRNMDEIRQGKTTIVIAHRLSTIKNADIIYVMKGGRVEEQGTHDELLQNNHVYKELVDAEAKLSNLSPGKGEIETA</sequence>
<keyword evidence="5" id="KW-0547">Nucleotide-binding</keyword>
<dbReference type="Pfam" id="PF00664">
    <property type="entry name" value="ABC_membrane"/>
    <property type="match status" value="1"/>
</dbReference>
<gene>
    <name evidence="12" type="ORF">SAMN05518846_1283</name>
</gene>
<dbReference type="InterPro" id="IPR017871">
    <property type="entry name" value="ABC_transporter-like_CS"/>
</dbReference>
<dbReference type="SMART" id="SM00382">
    <property type="entry name" value="AAA"/>
    <property type="match status" value="1"/>
</dbReference>
<dbReference type="Proteomes" id="UP000198915">
    <property type="component" value="Unassembled WGS sequence"/>
</dbReference>
<dbReference type="CDD" id="cd07346">
    <property type="entry name" value="ABC_6TM_exporters"/>
    <property type="match status" value="1"/>
</dbReference>
<keyword evidence="2" id="KW-0813">Transport</keyword>
<proteinExistence type="predicted"/>
<evidence type="ECO:0000256" key="5">
    <source>
        <dbReference type="ARBA" id="ARBA00022741"/>
    </source>
</evidence>
<dbReference type="Pfam" id="PF00005">
    <property type="entry name" value="ABC_tran"/>
    <property type="match status" value="1"/>
</dbReference>
<dbReference type="AlphaFoldDB" id="A0A1I4E1J6"/>
<dbReference type="EMBL" id="FORT01000028">
    <property type="protein sequence ID" value="SFK99694.1"/>
    <property type="molecule type" value="Genomic_DNA"/>
</dbReference>
<dbReference type="InterPro" id="IPR003593">
    <property type="entry name" value="AAA+_ATPase"/>
</dbReference>
<keyword evidence="4 9" id="KW-0812">Transmembrane</keyword>
<dbReference type="STRING" id="1884381.SAMN05518846_1283"/>
<accession>A0A1I4E1J6</accession>
<dbReference type="FunFam" id="3.40.50.300:FF:000221">
    <property type="entry name" value="Multidrug ABC transporter ATP-binding protein"/>
    <property type="match status" value="1"/>
</dbReference>
<evidence type="ECO:0000256" key="3">
    <source>
        <dbReference type="ARBA" id="ARBA00022475"/>
    </source>
</evidence>
<comment type="subcellular location">
    <subcellularLocation>
        <location evidence="1">Cell membrane</location>
        <topology evidence="1">Multi-pass membrane protein</topology>
    </subcellularLocation>
</comment>
<dbReference type="Gene3D" id="3.40.50.300">
    <property type="entry name" value="P-loop containing nucleotide triphosphate hydrolases"/>
    <property type="match status" value="1"/>
</dbReference>
<evidence type="ECO:0000256" key="8">
    <source>
        <dbReference type="ARBA" id="ARBA00023136"/>
    </source>
</evidence>
<evidence type="ECO:0000256" key="2">
    <source>
        <dbReference type="ARBA" id="ARBA00022448"/>
    </source>
</evidence>
<evidence type="ECO:0000256" key="1">
    <source>
        <dbReference type="ARBA" id="ARBA00004651"/>
    </source>
</evidence>
<evidence type="ECO:0000256" key="9">
    <source>
        <dbReference type="SAM" id="Phobius"/>
    </source>
</evidence>
<dbReference type="GO" id="GO:0005524">
    <property type="term" value="F:ATP binding"/>
    <property type="evidence" value="ECO:0007669"/>
    <property type="project" value="UniProtKB-KW"/>
</dbReference>
<evidence type="ECO:0000256" key="7">
    <source>
        <dbReference type="ARBA" id="ARBA00022989"/>
    </source>
</evidence>
<dbReference type="SUPFAM" id="SSF52540">
    <property type="entry name" value="P-loop containing nucleoside triphosphate hydrolases"/>
    <property type="match status" value="1"/>
</dbReference>
<dbReference type="PROSITE" id="PS50929">
    <property type="entry name" value="ABC_TM1F"/>
    <property type="match status" value="1"/>
</dbReference>
<dbReference type="GO" id="GO:0015421">
    <property type="term" value="F:ABC-type oligopeptide transporter activity"/>
    <property type="evidence" value="ECO:0007669"/>
    <property type="project" value="TreeGrafter"/>
</dbReference>
<keyword evidence="6 12" id="KW-0067">ATP-binding</keyword>
<keyword evidence="3" id="KW-1003">Cell membrane</keyword>
<keyword evidence="13" id="KW-1185">Reference proteome</keyword>
<reference evidence="13" key="1">
    <citation type="submission" date="2016-10" db="EMBL/GenBank/DDBJ databases">
        <authorList>
            <person name="Varghese N."/>
            <person name="Submissions S."/>
        </authorList>
    </citation>
    <scope>NUCLEOTIDE SEQUENCE [LARGE SCALE GENOMIC DNA]</scope>
    <source>
        <strain evidence="13">OK042</strain>
    </source>
</reference>
<evidence type="ECO:0000259" key="11">
    <source>
        <dbReference type="PROSITE" id="PS50929"/>
    </source>
</evidence>
<dbReference type="PROSITE" id="PS00211">
    <property type="entry name" value="ABC_TRANSPORTER_1"/>
    <property type="match status" value="1"/>
</dbReference>
<dbReference type="PANTHER" id="PTHR43394">
    <property type="entry name" value="ATP-DEPENDENT PERMEASE MDL1, MITOCHONDRIAL"/>
    <property type="match status" value="1"/>
</dbReference>
<keyword evidence="7 9" id="KW-1133">Transmembrane helix</keyword>
<feature type="domain" description="ABC transporter" evidence="10">
    <location>
        <begin position="332"/>
        <end position="567"/>
    </location>
</feature>
<dbReference type="SUPFAM" id="SSF90123">
    <property type="entry name" value="ABC transporter transmembrane region"/>
    <property type="match status" value="1"/>
</dbReference>
<feature type="domain" description="ABC transmembrane type-1" evidence="11">
    <location>
        <begin position="19"/>
        <end position="301"/>
    </location>
</feature>
<dbReference type="RefSeq" id="WP_092277236.1">
    <property type="nucleotide sequence ID" value="NZ_FORT01000028.1"/>
</dbReference>
<protein>
    <submittedName>
        <fullName evidence="12">ATP-binding cassette, subfamily B, MsbA</fullName>
    </submittedName>
</protein>
<evidence type="ECO:0000313" key="12">
    <source>
        <dbReference type="EMBL" id="SFK99694.1"/>
    </source>
</evidence>
<dbReference type="Gene3D" id="1.20.1560.10">
    <property type="entry name" value="ABC transporter type 1, transmembrane domain"/>
    <property type="match status" value="1"/>
</dbReference>
<evidence type="ECO:0000256" key="4">
    <source>
        <dbReference type="ARBA" id="ARBA00022692"/>
    </source>
</evidence>
<dbReference type="PROSITE" id="PS50893">
    <property type="entry name" value="ABC_TRANSPORTER_2"/>
    <property type="match status" value="1"/>
</dbReference>
<organism evidence="12 13">
    <name type="scientific">Brevibacillus centrosporus</name>
    <dbReference type="NCBI Taxonomy" id="54910"/>
    <lineage>
        <taxon>Bacteria</taxon>
        <taxon>Bacillati</taxon>
        <taxon>Bacillota</taxon>
        <taxon>Bacilli</taxon>
        <taxon>Bacillales</taxon>
        <taxon>Paenibacillaceae</taxon>
        <taxon>Brevibacillus</taxon>
    </lineage>
</organism>